<dbReference type="AlphaFoldDB" id="A0A6M3LL54"/>
<dbReference type="EMBL" id="MT143225">
    <property type="protein sequence ID" value="QJA94362.1"/>
    <property type="molecule type" value="Genomic_DNA"/>
</dbReference>
<name>A0A6M3LL54_9ZZZZ</name>
<organism evidence="1">
    <name type="scientific">viral metagenome</name>
    <dbReference type="NCBI Taxonomy" id="1070528"/>
    <lineage>
        <taxon>unclassified sequences</taxon>
        <taxon>metagenomes</taxon>
        <taxon>organismal metagenomes</taxon>
    </lineage>
</organism>
<gene>
    <name evidence="1" type="ORF">MM415B03877_0010</name>
</gene>
<proteinExistence type="predicted"/>
<sequence length="88" mass="9711">MANPLYVTDGLMWRFSNAMTWAGRVAVQTIEWHGAAAAASNSLFDGLGNKVFTGIGTSDKIWFSHPRVYKGLSVPTLSANQYFDVWIV</sequence>
<protein>
    <submittedName>
        <fullName evidence="1">Uncharacterized protein</fullName>
    </submittedName>
</protein>
<reference evidence="1" key="1">
    <citation type="submission" date="2020-03" db="EMBL/GenBank/DDBJ databases">
        <title>The deep terrestrial virosphere.</title>
        <authorList>
            <person name="Holmfeldt K."/>
            <person name="Nilsson E."/>
            <person name="Simone D."/>
            <person name="Lopez-Fernandez M."/>
            <person name="Wu X."/>
            <person name="de Brujin I."/>
            <person name="Lundin D."/>
            <person name="Andersson A."/>
            <person name="Bertilsson S."/>
            <person name="Dopson M."/>
        </authorList>
    </citation>
    <scope>NUCLEOTIDE SEQUENCE</scope>
    <source>
        <strain evidence="1">MM415B03877</strain>
    </source>
</reference>
<evidence type="ECO:0000313" key="1">
    <source>
        <dbReference type="EMBL" id="QJA94362.1"/>
    </source>
</evidence>
<accession>A0A6M3LL54</accession>